<dbReference type="InterPro" id="IPR036388">
    <property type="entry name" value="WH-like_DNA-bd_sf"/>
</dbReference>
<reference evidence="2 3" key="1">
    <citation type="submission" date="2015-03" db="EMBL/GenBank/DDBJ databases">
        <authorList>
            <person name="Murphy D."/>
        </authorList>
    </citation>
    <scope>NUCLEOTIDE SEQUENCE [LARGE SCALE GENOMIC DNA]</scope>
    <source>
        <strain evidence="2 3">KMM 520</strain>
    </source>
</reference>
<dbReference type="Proteomes" id="UP000065261">
    <property type="component" value="Chromosome I"/>
</dbReference>
<evidence type="ECO:0000313" key="2">
    <source>
        <dbReference type="EMBL" id="ALS33662.1"/>
    </source>
</evidence>
<accession>A0A0U2X8I8</accession>
<feature type="domain" description="Metallo-beta-lactamase" evidence="1">
    <location>
        <begin position="52"/>
        <end position="267"/>
    </location>
</feature>
<dbReference type="OrthoDB" id="9802991at2"/>
<gene>
    <name evidence="2" type="ORF">PTRA_a2588</name>
</gene>
<dbReference type="InterPro" id="IPR036866">
    <property type="entry name" value="RibonucZ/Hydroxyglut_hydro"/>
</dbReference>
<dbReference type="Gene3D" id="1.10.10.10">
    <property type="entry name" value="Winged helix-like DNA-binding domain superfamily/Winged helix DNA-binding domain"/>
    <property type="match status" value="1"/>
</dbReference>
<dbReference type="InterPro" id="IPR050662">
    <property type="entry name" value="Sec-metab_biosynth-thioest"/>
</dbReference>
<dbReference type="RefSeq" id="WP_083497525.1">
    <property type="nucleotide sequence ID" value="NZ_CP011034.1"/>
</dbReference>
<dbReference type="Gene3D" id="3.60.15.10">
    <property type="entry name" value="Ribonuclease Z/Hydroxyacylglutathione hydrolase-like"/>
    <property type="match status" value="1"/>
</dbReference>
<proteinExistence type="predicted"/>
<dbReference type="Pfam" id="PF00753">
    <property type="entry name" value="Lactamase_B"/>
    <property type="match status" value="1"/>
</dbReference>
<evidence type="ECO:0000259" key="1">
    <source>
        <dbReference type="SMART" id="SM00849"/>
    </source>
</evidence>
<dbReference type="Pfam" id="PF21221">
    <property type="entry name" value="B_lactamase-like_C"/>
    <property type="match status" value="1"/>
</dbReference>
<protein>
    <recommendedName>
        <fullName evidence="1">Metallo-beta-lactamase domain-containing protein</fullName>
    </recommendedName>
</protein>
<dbReference type="EMBL" id="CP011034">
    <property type="protein sequence ID" value="ALS33662.1"/>
    <property type="molecule type" value="Genomic_DNA"/>
</dbReference>
<dbReference type="PANTHER" id="PTHR23131:SF4">
    <property type="entry name" value="METALLO-BETA-LACTAMASE SUPERFAMILY POTEIN"/>
    <property type="match status" value="1"/>
</dbReference>
<name>A0A0U2X8I8_9GAMM</name>
<sequence>MKSMILPKESQGHQLHSLLEYPITPPNADGSVVEIAEGLLWLRMPMPMSLDHINLYLLEDNDGWYILDTGLNNDTTRQLWLTVIEQHCNKKVIKGVICTHFHYDHSSLASWLMATFNVPLYMTFGEFYMLKTLSNNTAALGSDNQLDFYHRAGLPRDELDVIIASCRKDPFIKFSPPSFNRLREGDVLTIGKRRWQIVIGEGHSPEHACLYCEADKLLLAGDQLLPNISSNILVSELEPQGQPLKNWLRSLEKLHTLDPQTLVLPAHGPVFRHMHLRVQQLIDHHFEQLDILREFALQAPEFNAYQAMKHLFKRTLSPIESMMALGETLAHLNWLESNDELFCQRKTDSGINSYLLTDKKIAAESIL</sequence>
<dbReference type="InterPro" id="IPR001279">
    <property type="entry name" value="Metallo-B-lactamas"/>
</dbReference>
<dbReference type="AlphaFoldDB" id="A0A0U2X8I8"/>
<dbReference type="SMART" id="SM00849">
    <property type="entry name" value="Lactamase_B"/>
    <property type="match status" value="1"/>
</dbReference>
<evidence type="ECO:0000313" key="3">
    <source>
        <dbReference type="Proteomes" id="UP000065261"/>
    </source>
</evidence>
<dbReference type="KEGG" id="ptn:PTRA_a2588"/>
<organism evidence="2">
    <name type="scientific">Pseudoalteromonas translucida KMM 520</name>
    <dbReference type="NCBI Taxonomy" id="1315283"/>
    <lineage>
        <taxon>Bacteria</taxon>
        <taxon>Pseudomonadati</taxon>
        <taxon>Pseudomonadota</taxon>
        <taxon>Gammaproteobacteria</taxon>
        <taxon>Alteromonadales</taxon>
        <taxon>Pseudoalteromonadaceae</taxon>
        <taxon>Pseudoalteromonas</taxon>
    </lineage>
</organism>
<dbReference type="PATRIC" id="fig|1315283.4.peg.2252"/>
<dbReference type="PANTHER" id="PTHR23131">
    <property type="entry name" value="ENDORIBONUCLEASE LACTB2"/>
    <property type="match status" value="1"/>
</dbReference>
<dbReference type="InterPro" id="IPR048933">
    <property type="entry name" value="B_lactamase-like_C"/>
</dbReference>
<dbReference type="SUPFAM" id="SSF56281">
    <property type="entry name" value="Metallo-hydrolase/oxidoreductase"/>
    <property type="match status" value="1"/>
</dbReference>